<gene>
    <name evidence="2" type="ORF">FSB_LOCUS47745</name>
</gene>
<feature type="region of interest" description="Disordered" evidence="1">
    <location>
        <begin position="1"/>
        <end position="29"/>
    </location>
</feature>
<organism evidence="2">
    <name type="scientific">Fagus sylvatica</name>
    <name type="common">Beechnut</name>
    <dbReference type="NCBI Taxonomy" id="28930"/>
    <lineage>
        <taxon>Eukaryota</taxon>
        <taxon>Viridiplantae</taxon>
        <taxon>Streptophyta</taxon>
        <taxon>Embryophyta</taxon>
        <taxon>Tracheophyta</taxon>
        <taxon>Spermatophyta</taxon>
        <taxon>Magnoliopsida</taxon>
        <taxon>eudicotyledons</taxon>
        <taxon>Gunneridae</taxon>
        <taxon>Pentapetalae</taxon>
        <taxon>rosids</taxon>
        <taxon>fabids</taxon>
        <taxon>Fagales</taxon>
        <taxon>Fagaceae</taxon>
        <taxon>Fagus</taxon>
    </lineage>
</organism>
<reference evidence="2" key="1">
    <citation type="submission" date="2018-02" db="EMBL/GenBank/DDBJ databases">
        <authorList>
            <person name="Cohen D.B."/>
            <person name="Kent A.D."/>
        </authorList>
    </citation>
    <scope>NUCLEOTIDE SEQUENCE</scope>
</reference>
<evidence type="ECO:0000313" key="2">
    <source>
        <dbReference type="EMBL" id="SPD19863.1"/>
    </source>
</evidence>
<sequence length="57" mass="5913">MLQSLNPRAALPLGSFSQTGLEESRGGGAAVWRGSRGGGVDSVGLAVELTAWVSRWI</sequence>
<evidence type="ECO:0000256" key="1">
    <source>
        <dbReference type="SAM" id="MobiDB-lite"/>
    </source>
</evidence>
<proteinExistence type="predicted"/>
<protein>
    <submittedName>
        <fullName evidence="2">Uncharacterized protein</fullName>
    </submittedName>
</protein>
<dbReference type="EMBL" id="OIVN01004892">
    <property type="protein sequence ID" value="SPD19863.1"/>
    <property type="molecule type" value="Genomic_DNA"/>
</dbReference>
<dbReference type="AlphaFoldDB" id="A0A2N9I727"/>
<name>A0A2N9I727_FAGSY</name>
<accession>A0A2N9I727</accession>